<dbReference type="InterPro" id="IPR028978">
    <property type="entry name" value="Chorismate_lyase_/UTRA_dom_sf"/>
</dbReference>
<evidence type="ECO:0000313" key="6">
    <source>
        <dbReference type="Proteomes" id="UP000315901"/>
    </source>
</evidence>
<dbReference type="RefSeq" id="WP_140587982.1">
    <property type="nucleotide sequence ID" value="NZ_VFRR01000009.1"/>
</dbReference>
<feature type="binding site" evidence="4">
    <location>
        <position position="120"/>
    </location>
    <ligand>
        <name>substrate</name>
    </ligand>
</feature>
<dbReference type="EC" id="4.1.3.40" evidence="4"/>
<comment type="caution">
    <text evidence="5">The sequence shown here is derived from an EMBL/GenBank/DDBJ whole genome shotgun (WGS) entry which is preliminary data.</text>
</comment>
<dbReference type="UniPathway" id="UPA00232"/>
<dbReference type="Proteomes" id="UP000315901">
    <property type="component" value="Unassembled WGS sequence"/>
</dbReference>
<dbReference type="GO" id="GO:0042866">
    <property type="term" value="P:pyruvate biosynthetic process"/>
    <property type="evidence" value="ECO:0007669"/>
    <property type="project" value="UniProtKB-UniRule"/>
</dbReference>
<comment type="similarity">
    <text evidence="4">Belongs to the UbiC family.</text>
</comment>
<organism evidence="5 6">
    <name type="scientific">Maribrevibacterium harenarium</name>
    <dbReference type="NCBI Taxonomy" id="2589817"/>
    <lineage>
        <taxon>Bacteria</taxon>
        <taxon>Pseudomonadati</taxon>
        <taxon>Pseudomonadota</taxon>
        <taxon>Gammaproteobacteria</taxon>
        <taxon>Oceanospirillales</taxon>
        <taxon>Oceanospirillaceae</taxon>
        <taxon>Maribrevibacterium</taxon>
    </lineage>
</organism>
<keyword evidence="2 4" id="KW-0831">Ubiquinone biosynthesis</keyword>
<keyword evidence="3 4" id="KW-0456">Lyase</keyword>
<dbReference type="HAMAP" id="MF_01632">
    <property type="entry name" value="UbiC"/>
    <property type="match status" value="1"/>
</dbReference>
<evidence type="ECO:0000313" key="5">
    <source>
        <dbReference type="EMBL" id="TPE53452.1"/>
    </source>
</evidence>
<dbReference type="GO" id="GO:0008813">
    <property type="term" value="F:chorismate lyase activity"/>
    <property type="evidence" value="ECO:0007669"/>
    <property type="project" value="UniProtKB-UniRule"/>
</dbReference>
<dbReference type="AlphaFoldDB" id="A0A501WXK3"/>
<keyword evidence="6" id="KW-1185">Reference proteome</keyword>
<dbReference type="SUPFAM" id="SSF64288">
    <property type="entry name" value="Chorismate lyase-like"/>
    <property type="match status" value="1"/>
</dbReference>
<name>A0A501WXK3_9GAMM</name>
<evidence type="ECO:0000256" key="2">
    <source>
        <dbReference type="ARBA" id="ARBA00022688"/>
    </source>
</evidence>
<dbReference type="OrthoDB" id="9789493at2"/>
<keyword evidence="1 4" id="KW-0963">Cytoplasm</keyword>
<gene>
    <name evidence="4" type="primary">ubiC</name>
    <name evidence="5" type="ORF">FJM67_06505</name>
</gene>
<dbReference type="Gene3D" id="3.40.1410.10">
    <property type="entry name" value="Chorismate lyase-like"/>
    <property type="match status" value="1"/>
</dbReference>
<feature type="binding site" evidence="4">
    <location>
        <position position="82"/>
    </location>
    <ligand>
        <name>substrate</name>
    </ligand>
</feature>
<evidence type="ECO:0000256" key="4">
    <source>
        <dbReference type="HAMAP-Rule" id="MF_01632"/>
    </source>
</evidence>
<feature type="binding site" evidence="4">
    <location>
        <position position="170"/>
    </location>
    <ligand>
        <name>substrate</name>
    </ligand>
</feature>
<protein>
    <recommendedName>
        <fullName evidence="4">Probable chorismate pyruvate-lyase</fullName>
        <shortName evidence="4">CL</shortName>
        <shortName evidence="4">CPL</shortName>
        <ecNumber evidence="4">4.1.3.40</ecNumber>
    </recommendedName>
</protein>
<sequence>MTSLNQSATQQFDYCWHPLKRVAKQRIPKALWPWLAQTASLTHCLRQAGHLEVQVLEDCWGKATHREQRRLGLHPREAVRVRTVLLHVDGIPVVYGRSIIPARSLRGHWRFLTHLGSKPLGGYLYRQTRQTRSRIEITRLPAGILSHRTEALWARRSVFYGYGPGVLVNEAFFPEIDTLQPPKLTYE</sequence>
<evidence type="ECO:0000256" key="3">
    <source>
        <dbReference type="ARBA" id="ARBA00023239"/>
    </source>
</evidence>
<dbReference type="Pfam" id="PF04345">
    <property type="entry name" value="Chor_lyase"/>
    <property type="match status" value="1"/>
</dbReference>
<comment type="pathway">
    <text evidence="4">Cofactor biosynthesis; ubiquinone biosynthesis.</text>
</comment>
<dbReference type="GO" id="GO:0006744">
    <property type="term" value="P:ubiquinone biosynthetic process"/>
    <property type="evidence" value="ECO:0007669"/>
    <property type="project" value="UniProtKB-UniRule"/>
</dbReference>
<keyword evidence="4" id="KW-0670">Pyruvate</keyword>
<evidence type="ECO:0000256" key="1">
    <source>
        <dbReference type="ARBA" id="ARBA00022490"/>
    </source>
</evidence>
<accession>A0A501WXK3</accession>
<dbReference type="PANTHER" id="PTHR38683">
    <property type="entry name" value="CHORISMATE PYRUVATE-LYASE"/>
    <property type="match status" value="1"/>
</dbReference>
<dbReference type="GO" id="GO:0005829">
    <property type="term" value="C:cytosol"/>
    <property type="evidence" value="ECO:0007669"/>
    <property type="project" value="TreeGrafter"/>
</dbReference>
<reference evidence="5 6" key="1">
    <citation type="submission" date="2019-06" db="EMBL/GenBank/DDBJ databases">
        <title>A novel bacterium of genus Marinomonas, isolated from coastal sand.</title>
        <authorList>
            <person name="Huang H."/>
            <person name="Mo K."/>
            <person name="Hu Y."/>
        </authorList>
    </citation>
    <scope>NUCLEOTIDE SEQUENCE [LARGE SCALE GENOMIC DNA]</scope>
    <source>
        <strain evidence="5 6">HB171799</strain>
    </source>
</reference>
<comment type="catalytic activity">
    <reaction evidence="4">
        <text>chorismate = 4-hydroxybenzoate + pyruvate</text>
        <dbReference type="Rhea" id="RHEA:16505"/>
        <dbReference type="ChEBI" id="CHEBI:15361"/>
        <dbReference type="ChEBI" id="CHEBI:17879"/>
        <dbReference type="ChEBI" id="CHEBI:29748"/>
        <dbReference type="EC" id="4.1.3.40"/>
    </reaction>
</comment>
<dbReference type="PANTHER" id="PTHR38683:SF1">
    <property type="entry name" value="CHORISMATE PYRUVATE-LYASE"/>
    <property type="match status" value="1"/>
</dbReference>
<proteinExistence type="inferred from homology"/>
<comment type="subcellular location">
    <subcellularLocation>
        <location evidence="4">Cytoplasm</location>
    </subcellularLocation>
</comment>
<dbReference type="EMBL" id="VFRR01000009">
    <property type="protein sequence ID" value="TPE53452.1"/>
    <property type="molecule type" value="Genomic_DNA"/>
</dbReference>
<dbReference type="InterPro" id="IPR007440">
    <property type="entry name" value="Chorismate--pyruvate_lyase"/>
</dbReference>
<comment type="function">
    <text evidence="4">Removes the pyruvyl group from chorismate, with concomitant aromatization of the ring, to provide 4-hydroxybenzoate (4HB) for the ubiquinone pathway.</text>
</comment>
<comment type="caution">
    <text evidence="4">Lacks conserved residue(s) required for the propagation of feature annotation.</text>
</comment>